<dbReference type="GO" id="GO:0006098">
    <property type="term" value="P:pentose-phosphate shunt"/>
    <property type="evidence" value="ECO:0007669"/>
    <property type="project" value="TreeGrafter"/>
</dbReference>
<dbReference type="CDD" id="cd02012">
    <property type="entry name" value="TPP_TK"/>
    <property type="match status" value="1"/>
</dbReference>
<feature type="domain" description="Transketolase-like pyrimidine-binding" evidence="16">
    <location>
        <begin position="323"/>
        <end position="494"/>
    </location>
</feature>
<dbReference type="GO" id="GO:0004802">
    <property type="term" value="F:transketolase activity"/>
    <property type="evidence" value="ECO:0007669"/>
    <property type="project" value="UniProtKB-EC"/>
</dbReference>
<comment type="function">
    <text evidence="6">Catalyzes the transfer of a two-carbon ketol group from a ketose donor to an aldose acceptor, via a covalent intermediate with the cofactor thiamine pyrophosphate.</text>
</comment>
<evidence type="ECO:0000256" key="2">
    <source>
        <dbReference type="ARBA" id="ARBA00001936"/>
    </source>
</evidence>
<dbReference type="InterPro" id="IPR033247">
    <property type="entry name" value="Transketolase_fam"/>
</dbReference>
<evidence type="ECO:0000256" key="4">
    <source>
        <dbReference type="ARBA" id="ARBA00001946"/>
    </source>
</evidence>
<comment type="caution">
    <text evidence="17">The sequence shown here is derived from an EMBL/GenBank/DDBJ whole genome shotgun (WGS) entry which is preliminary data.</text>
</comment>
<evidence type="ECO:0000256" key="12">
    <source>
        <dbReference type="ARBA" id="ARBA00022837"/>
    </source>
</evidence>
<evidence type="ECO:0000256" key="1">
    <source>
        <dbReference type="ARBA" id="ARBA00001913"/>
    </source>
</evidence>
<comment type="cofactor">
    <cofactor evidence="1">
        <name>Ca(2+)</name>
        <dbReference type="ChEBI" id="CHEBI:29108"/>
    </cofactor>
</comment>
<dbReference type="Gene3D" id="3.40.50.920">
    <property type="match status" value="1"/>
</dbReference>
<dbReference type="EMBL" id="PSZO01000023">
    <property type="protein sequence ID" value="TCG10735.1"/>
    <property type="molecule type" value="Genomic_DNA"/>
</dbReference>
<organism evidence="17 18">
    <name type="scientific">Mycoplasma marinum</name>
    <dbReference type="NCBI Taxonomy" id="1937190"/>
    <lineage>
        <taxon>Bacteria</taxon>
        <taxon>Bacillati</taxon>
        <taxon>Mycoplasmatota</taxon>
        <taxon>Mollicutes</taxon>
        <taxon>Mycoplasmataceae</taxon>
        <taxon>Mycoplasma</taxon>
    </lineage>
</organism>
<dbReference type="NCBIfam" id="NF004558">
    <property type="entry name" value="PRK05899.2-4"/>
    <property type="match status" value="1"/>
</dbReference>
<comment type="cofactor">
    <cofactor evidence="2">
        <name>Mn(2+)</name>
        <dbReference type="ChEBI" id="CHEBI:29035"/>
    </cofactor>
</comment>
<dbReference type="InterPro" id="IPR005475">
    <property type="entry name" value="Transketolase-like_Pyr-bd"/>
</dbReference>
<dbReference type="InterPro" id="IPR020826">
    <property type="entry name" value="Transketolase_BS"/>
</dbReference>
<dbReference type="Pfam" id="PF02779">
    <property type="entry name" value="Transket_pyr"/>
    <property type="match status" value="1"/>
</dbReference>
<dbReference type="SUPFAM" id="SSF52922">
    <property type="entry name" value="TK C-terminal domain-like"/>
    <property type="match status" value="1"/>
</dbReference>
<comment type="similarity">
    <text evidence="7">Belongs to the transketolase family.</text>
</comment>
<evidence type="ECO:0000256" key="6">
    <source>
        <dbReference type="ARBA" id="ARBA00002931"/>
    </source>
</evidence>
<evidence type="ECO:0000256" key="13">
    <source>
        <dbReference type="ARBA" id="ARBA00022842"/>
    </source>
</evidence>
<evidence type="ECO:0000259" key="16">
    <source>
        <dbReference type="SMART" id="SM00861"/>
    </source>
</evidence>
<dbReference type="FunFam" id="3.40.50.970:FF:000045">
    <property type="entry name" value="Transketolase"/>
    <property type="match status" value="1"/>
</dbReference>
<keyword evidence="12" id="KW-0106">Calcium</keyword>
<evidence type="ECO:0000313" key="17">
    <source>
        <dbReference type="EMBL" id="TCG10735.1"/>
    </source>
</evidence>
<dbReference type="RefSeq" id="WP_131599489.1">
    <property type="nucleotide sequence ID" value="NZ_CBDBYK010000020.1"/>
</dbReference>
<dbReference type="Proteomes" id="UP000294192">
    <property type="component" value="Unassembled WGS sequence"/>
</dbReference>
<comment type="cofactor">
    <cofactor evidence="4">
        <name>Mg(2+)</name>
        <dbReference type="ChEBI" id="CHEBI:18420"/>
    </cofactor>
</comment>
<comment type="subunit">
    <text evidence="8">Homodimer.</text>
</comment>
<evidence type="ECO:0000256" key="8">
    <source>
        <dbReference type="ARBA" id="ARBA00011738"/>
    </source>
</evidence>
<dbReference type="InterPro" id="IPR029061">
    <property type="entry name" value="THDP-binding"/>
</dbReference>
<evidence type="ECO:0000256" key="7">
    <source>
        <dbReference type="ARBA" id="ARBA00007131"/>
    </source>
</evidence>
<name>A0A4R0XP43_9MOLU</name>
<proteinExistence type="inferred from homology"/>
<dbReference type="SMART" id="SM00861">
    <property type="entry name" value="Transket_pyr"/>
    <property type="match status" value="1"/>
</dbReference>
<keyword evidence="18" id="KW-1185">Reference proteome</keyword>
<dbReference type="Gene3D" id="3.40.50.970">
    <property type="match status" value="2"/>
</dbReference>
<dbReference type="EC" id="2.2.1.1" evidence="9"/>
<evidence type="ECO:0000256" key="10">
    <source>
        <dbReference type="ARBA" id="ARBA00022679"/>
    </source>
</evidence>
<dbReference type="GO" id="GO:0046872">
    <property type="term" value="F:metal ion binding"/>
    <property type="evidence" value="ECO:0007669"/>
    <property type="project" value="UniProtKB-KW"/>
</dbReference>
<keyword evidence="11" id="KW-0479">Metal-binding</keyword>
<keyword evidence="14" id="KW-0786">Thiamine pyrophosphate</keyword>
<reference evidence="17 18" key="1">
    <citation type="submission" date="2018-02" db="EMBL/GenBank/DDBJ databases">
        <title>Mycoplasma marinum and Mycoplasma todarodis sp. nov., moderately halophilic and psychrotolerant mycoplasmas isolated from cephalopods.</title>
        <authorList>
            <person name="Viver T."/>
        </authorList>
    </citation>
    <scope>NUCLEOTIDE SEQUENCE [LARGE SCALE GENOMIC DNA]</scope>
    <source>
        <strain evidence="17 18">PE</strain>
    </source>
</reference>
<dbReference type="OrthoDB" id="8732661at2"/>
<evidence type="ECO:0000256" key="3">
    <source>
        <dbReference type="ARBA" id="ARBA00001941"/>
    </source>
</evidence>
<dbReference type="CDD" id="cd07033">
    <property type="entry name" value="TPP_PYR_DXS_TK_like"/>
    <property type="match status" value="1"/>
</dbReference>
<evidence type="ECO:0000256" key="9">
    <source>
        <dbReference type="ARBA" id="ARBA00013152"/>
    </source>
</evidence>
<dbReference type="PROSITE" id="PS00802">
    <property type="entry name" value="TRANSKETOLASE_2"/>
    <property type="match status" value="1"/>
</dbReference>
<keyword evidence="13" id="KW-0460">Magnesium</keyword>
<dbReference type="Pfam" id="PF22613">
    <property type="entry name" value="Transketolase_C_1"/>
    <property type="match status" value="1"/>
</dbReference>
<comment type="cofactor">
    <cofactor evidence="5">
        <name>thiamine diphosphate</name>
        <dbReference type="ChEBI" id="CHEBI:58937"/>
    </cofactor>
</comment>
<evidence type="ECO:0000256" key="5">
    <source>
        <dbReference type="ARBA" id="ARBA00001964"/>
    </source>
</evidence>
<comment type="catalytic activity">
    <reaction evidence="15">
        <text>D-sedoheptulose 7-phosphate + D-glyceraldehyde 3-phosphate = aldehydo-D-ribose 5-phosphate + D-xylulose 5-phosphate</text>
        <dbReference type="Rhea" id="RHEA:10508"/>
        <dbReference type="ChEBI" id="CHEBI:57483"/>
        <dbReference type="ChEBI" id="CHEBI:57737"/>
        <dbReference type="ChEBI" id="CHEBI:58273"/>
        <dbReference type="ChEBI" id="CHEBI:59776"/>
        <dbReference type="EC" id="2.2.1.1"/>
    </reaction>
</comment>
<evidence type="ECO:0000256" key="11">
    <source>
        <dbReference type="ARBA" id="ARBA00022723"/>
    </source>
</evidence>
<evidence type="ECO:0000256" key="15">
    <source>
        <dbReference type="ARBA" id="ARBA00049473"/>
    </source>
</evidence>
<evidence type="ECO:0000256" key="14">
    <source>
        <dbReference type="ARBA" id="ARBA00023052"/>
    </source>
</evidence>
<dbReference type="InterPro" id="IPR009014">
    <property type="entry name" value="Transketo_C/PFOR_II"/>
</dbReference>
<dbReference type="PANTHER" id="PTHR43522">
    <property type="entry name" value="TRANSKETOLASE"/>
    <property type="match status" value="1"/>
</dbReference>
<dbReference type="InterPro" id="IPR005474">
    <property type="entry name" value="Transketolase_N"/>
</dbReference>
<evidence type="ECO:0000313" key="18">
    <source>
        <dbReference type="Proteomes" id="UP000294192"/>
    </source>
</evidence>
<sequence length="610" mass="66541">MANTLAINTLKVNGVAAINKANSGHPGIVLGAAPMIHTLFTKHMNFDPKNPKWVNRDRFILSAGHGSALLYAELRLLGLITKEDLMDFRQLGSLTPGHPEYGHTPGVESTTGPLGQGIATAIGMAIAEESLRARFPEINHNIYVVCGDGDLQEGVANEALSFAGKQQLSKLIIMHDSNDIQLDTGVKEVFNEDLKKKMESLGFFYQLVKENTIESIDKAIEKAKKSTKPSFIEVKTIIGEGATKQGTSAVHGAPLGSDFDVVKASLDWKHGDFEVPQEVSNLYEKTIFKRGAEAYANFKASAELEKFLTNEGVEITLDLDKNTATRVSSGSIIQHLNKNVEQWIGGSADLSGSTKATGGDGVFSMENRRGRNILFGVREFAMAAMANGIALHSNFKPFVSTFFVFSDYAKPAIRLASLMKLPVTYIFTHDSVFVGEDGPTHEPIEHNAMFRSLPNLNFIRPADETEVMGAYEIALNSTSTPTVISLTRQNIVSLEQTTKEGVKNGSYHLNKTSSEWTIVATGSEVANAYKIGKELELNVVSMPCAELTNIDWDTQKAFTVEAATTYGMAKYGKYNFGIDTFGESGEGSQVYAHFGLDKDSLKQKISEIIK</sequence>
<protein>
    <recommendedName>
        <fullName evidence="9">transketolase</fullName>
        <ecNumber evidence="9">2.2.1.1</ecNumber>
    </recommendedName>
</protein>
<dbReference type="Pfam" id="PF00456">
    <property type="entry name" value="Transketolase_N"/>
    <property type="match status" value="1"/>
</dbReference>
<accession>A0A4R0XP43</accession>
<dbReference type="InterPro" id="IPR055152">
    <property type="entry name" value="Transketolase-like_C_2"/>
</dbReference>
<dbReference type="SUPFAM" id="SSF52518">
    <property type="entry name" value="Thiamin diphosphate-binding fold (THDP-binding)"/>
    <property type="match status" value="2"/>
</dbReference>
<comment type="cofactor">
    <cofactor evidence="3">
        <name>Co(2+)</name>
        <dbReference type="ChEBI" id="CHEBI:48828"/>
    </cofactor>
</comment>
<dbReference type="PANTHER" id="PTHR43522:SF2">
    <property type="entry name" value="TRANSKETOLASE 1-RELATED"/>
    <property type="match status" value="1"/>
</dbReference>
<gene>
    <name evidence="17" type="ORF">C4B24_04075</name>
</gene>
<keyword evidence="10" id="KW-0808">Transferase</keyword>
<dbReference type="AlphaFoldDB" id="A0A4R0XP43"/>
<dbReference type="GO" id="GO:0005829">
    <property type="term" value="C:cytosol"/>
    <property type="evidence" value="ECO:0007669"/>
    <property type="project" value="TreeGrafter"/>
</dbReference>